<dbReference type="InterPro" id="IPR006027">
    <property type="entry name" value="NusB_RsmB_TIM44"/>
</dbReference>
<dbReference type="InterPro" id="IPR035926">
    <property type="entry name" value="NusB-like_sf"/>
</dbReference>
<proteinExistence type="predicted"/>
<organism evidence="3">
    <name type="scientific">sediment metagenome</name>
    <dbReference type="NCBI Taxonomy" id="749907"/>
    <lineage>
        <taxon>unclassified sequences</taxon>
        <taxon>metagenomes</taxon>
        <taxon>ecological metagenomes</taxon>
    </lineage>
</organism>
<accession>D9PK55</accession>
<name>D9PK55_9ZZZZ</name>
<comment type="caution">
    <text evidence="3">The sequence shown here is derived from an EMBL/GenBank/DDBJ whole genome shotgun (WGS) entry which is preliminary data.</text>
</comment>
<reference evidence="3" key="1">
    <citation type="submission" date="2010-07" db="EMBL/GenBank/DDBJ databases">
        <authorList>
            <consortium name="CONSOLIDER consortium CSD2007-00005"/>
            <person name="Guazzaroni M.-E."/>
            <person name="Richter M."/>
            <person name="Garcia-Salamanca A."/>
            <person name="Yarza P."/>
            <person name="Ferrer M."/>
        </authorList>
    </citation>
    <scope>NUCLEOTIDE SEQUENCE</scope>
</reference>
<gene>
    <name evidence="3" type="ORF">LDC_1920</name>
</gene>
<reference evidence="3" key="2">
    <citation type="journal article" date="2011" name="Microb. Ecol.">
        <title>Taxonomic and Functional Metagenomic Profiling of the Microbial Community in the Anoxic Sediment of a Sub-saline Shallow Lake (Laguna de Carrizo, Central Spain).</title>
        <authorList>
            <person name="Ferrer M."/>
            <person name="Guazzaroni M.E."/>
            <person name="Richter M."/>
            <person name="Garcia-Salamanca A."/>
            <person name="Yarza P."/>
            <person name="Suarez-Suarez A."/>
            <person name="Solano J."/>
            <person name="Alcaide M."/>
            <person name="van Dillewijn P."/>
            <person name="Molina-Henares M.A."/>
            <person name="Lopez-Cortes N."/>
            <person name="Al-Ramahi Y."/>
            <person name="Guerrero C."/>
            <person name="Acosta A."/>
            <person name="de Eugenio L.I."/>
            <person name="Martinez V."/>
            <person name="Marques S."/>
            <person name="Rojo F."/>
            <person name="Santero E."/>
            <person name="Genilloud O."/>
            <person name="Perez-Perez J."/>
            <person name="Rossello-Mora R."/>
            <person name="Ramos J.L."/>
        </authorList>
    </citation>
    <scope>NUCLEOTIDE SEQUENCE</scope>
</reference>
<evidence type="ECO:0000313" key="3">
    <source>
        <dbReference type="EMBL" id="EFK96052.1"/>
    </source>
</evidence>
<dbReference type="Pfam" id="PF01029">
    <property type="entry name" value="NusB"/>
    <property type="match status" value="1"/>
</dbReference>
<dbReference type="GO" id="GO:0003723">
    <property type="term" value="F:RNA binding"/>
    <property type="evidence" value="ECO:0007669"/>
    <property type="project" value="UniProtKB-KW"/>
</dbReference>
<protein>
    <recommendedName>
        <fullName evidence="2">NusB/RsmB/TIM44 domain-containing protein</fullName>
    </recommendedName>
</protein>
<dbReference type="EMBL" id="ADZX01000582">
    <property type="protein sequence ID" value="EFK96052.1"/>
    <property type="molecule type" value="Genomic_DNA"/>
</dbReference>
<sequence>MLTRRESRAIALQTLFYLDFKGINKMEDFYRYTLDDLFDTKEEKGKEVERVERDEYSFNLIKNVLEKKDVLDEVIKKAAPG</sequence>
<evidence type="ECO:0000256" key="1">
    <source>
        <dbReference type="ARBA" id="ARBA00022884"/>
    </source>
</evidence>
<feature type="domain" description="NusB/RsmB/TIM44" evidence="2">
    <location>
        <begin position="6"/>
        <end position="78"/>
    </location>
</feature>
<dbReference type="AlphaFoldDB" id="D9PK55"/>
<dbReference type="GO" id="GO:0006355">
    <property type="term" value="P:regulation of DNA-templated transcription"/>
    <property type="evidence" value="ECO:0007669"/>
    <property type="project" value="InterPro"/>
</dbReference>
<evidence type="ECO:0000259" key="2">
    <source>
        <dbReference type="Pfam" id="PF01029"/>
    </source>
</evidence>
<dbReference type="Gene3D" id="1.10.940.10">
    <property type="entry name" value="NusB-like"/>
    <property type="match status" value="1"/>
</dbReference>
<dbReference type="SUPFAM" id="SSF48013">
    <property type="entry name" value="NusB-like"/>
    <property type="match status" value="1"/>
</dbReference>
<keyword evidence="1" id="KW-0694">RNA-binding</keyword>